<dbReference type="SUPFAM" id="SSF82771">
    <property type="entry name" value="GIY-YIG endonuclease"/>
    <property type="match status" value="1"/>
</dbReference>
<reference evidence="2" key="1">
    <citation type="journal article" date="2017" name="Mycologia">
        <title>Epichloe hybrida sp. nov., an emerging model system for investigating fungal allopolyploidy.</title>
        <authorList>
            <person name="Campbell M.A."/>
            <person name="Tapper B.A."/>
            <person name="Johnson R.D."/>
            <person name="Mace W."/>
            <person name="Ram A."/>
            <person name="Lukito Y."/>
            <person name="Dupont P.-Y."/>
            <person name="Johnson L.J."/>
            <person name="Scott D.B."/>
            <person name="Ganley A.R.D."/>
            <person name="Cox M.P."/>
        </authorList>
    </citation>
    <scope>NUCLEOTIDE SEQUENCE</scope>
    <source>
        <strain evidence="2">AR5</strain>
    </source>
</reference>
<name>A0A1J0D074_9HYPO</name>
<evidence type="ECO:0000259" key="1">
    <source>
        <dbReference type="PROSITE" id="PS50164"/>
    </source>
</evidence>
<dbReference type="SMART" id="SM00465">
    <property type="entry name" value="GIYc"/>
    <property type="match status" value="1"/>
</dbReference>
<dbReference type="AlphaFoldDB" id="A0A1J0D074"/>
<dbReference type="EMBL" id="KX066186">
    <property type="protein sequence ID" value="APB96825.1"/>
    <property type="molecule type" value="Genomic_DNA"/>
</dbReference>
<keyword evidence="2" id="KW-0496">Mitochondrion</keyword>
<dbReference type="InterPro" id="IPR035901">
    <property type="entry name" value="GIY-YIG_endonuc_sf"/>
</dbReference>
<dbReference type="Pfam" id="PF01541">
    <property type="entry name" value="GIY-YIG"/>
    <property type="match status" value="1"/>
</dbReference>
<dbReference type="GO" id="GO:0004519">
    <property type="term" value="F:endonuclease activity"/>
    <property type="evidence" value="ECO:0007669"/>
    <property type="project" value="InterPro"/>
</dbReference>
<organism evidence="2">
    <name type="scientific">Epichloe festucae</name>
    <dbReference type="NCBI Taxonomy" id="35717"/>
    <lineage>
        <taxon>Eukaryota</taxon>
        <taxon>Fungi</taxon>
        <taxon>Dikarya</taxon>
        <taxon>Ascomycota</taxon>
        <taxon>Pezizomycotina</taxon>
        <taxon>Sordariomycetes</taxon>
        <taxon>Hypocreomycetidae</taxon>
        <taxon>Hypocreales</taxon>
        <taxon>Clavicipitaceae</taxon>
        <taxon>Epichloe</taxon>
    </lineage>
</organism>
<dbReference type="InterPro" id="IPR006350">
    <property type="entry name" value="Intron_endoG1"/>
</dbReference>
<proteinExistence type="predicted"/>
<dbReference type="Gene3D" id="3.40.1440.10">
    <property type="entry name" value="GIY-YIG endonuclease"/>
    <property type="match status" value="1"/>
</dbReference>
<dbReference type="GeneID" id="30513447"/>
<feature type="domain" description="GIY-YIG" evidence="1">
    <location>
        <begin position="29"/>
        <end position="121"/>
    </location>
</feature>
<dbReference type="RefSeq" id="YP_009327866.1">
    <property type="nucleotide sequence ID" value="NC_032064.1"/>
</dbReference>
<dbReference type="NCBIfam" id="TIGR01453">
    <property type="entry name" value="grpIintron_endo"/>
    <property type="match status" value="1"/>
</dbReference>
<geneLocation type="mitochondrion" evidence="2"/>
<dbReference type="PROSITE" id="PS50164">
    <property type="entry name" value="GIY_YIG"/>
    <property type="match status" value="1"/>
</dbReference>
<protein>
    <recommendedName>
        <fullName evidence="1">GIY-YIG domain-containing protein</fullName>
    </recommendedName>
</protein>
<sequence>MFNNIPLNQIYTNINELSIICLIKKNLTKQIGIYSIVNNNDGKMYIGSSMNLAKRILEHINNKQSNIYLQNAISKYKLENFTLYNLEFLYTDNNLSKTELNIQLIEMEQKYLDLFDNKYNINPTAGKSRIGAKHTEATRELMSKVRQENP</sequence>
<dbReference type="InterPro" id="IPR000305">
    <property type="entry name" value="GIY-YIG_endonuc"/>
</dbReference>
<accession>A0A1J0D074</accession>
<evidence type="ECO:0000313" key="2">
    <source>
        <dbReference type="EMBL" id="APB96825.1"/>
    </source>
</evidence>
<gene>
    <name evidence="2" type="primary">orf150</name>
</gene>